<keyword evidence="2" id="KW-1185">Reference proteome</keyword>
<dbReference type="InterPro" id="IPR036691">
    <property type="entry name" value="Endo/exonu/phosph_ase_sf"/>
</dbReference>
<sequence>MKPPTEGGKPVTYQPSLFTQTRTRLPARTDVVSLITWNVQHASAARARRQIDWLTARDGADIVVLTEVPASGDAHAALLADHGYAVLCPAPTGDYRTLLATRVGTLTAADHLYSGAYPGRLVTASIALSGRVALAIAGLYVPSRGPKAHRNVAKRAFQTEIATLLPHLRGAFTGLPVLIAGDLNVLEPGHQPHHRVFGVWEYDFYRAFTDAGFSDGFRHRHPDADEHSWFGRAGLGYRFDHLFCTTHDLPGLLNCHYLHAPRTQALSDHSALAATLRLPPVS</sequence>
<dbReference type="EMBL" id="QVFU01000076">
    <property type="protein sequence ID" value="RFS43197.1"/>
    <property type="molecule type" value="Genomic_DNA"/>
</dbReference>
<dbReference type="Proteomes" id="UP000262621">
    <property type="component" value="Unassembled WGS sequence"/>
</dbReference>
<comment type="caution">
    <text evidence="1">The sequence shown here is derived from an EMBL/GenBank/DDBJ whole genome shotgun (WGS) entry which is preliminary data.</text>
</comment>
<proteinExistence type="predicted"/>
<dbReference type="SUPFAM" id="SSF56219">
    <property type="entry name" value="DNase I-like"/>
    <property type="match status" value="1"/>
</dbReference>
<dbReference type="OrthoDB" id="4520214at2"/>
<gene>
    <name evidence="1" type="ORF">D0Q02_29130</name>
</gene>
<evidence type="ECO:0000313" key="1">
    <source>
        <dbReference type="EMBL" id="RFS43197.1"/>
    </source>
</evidence>
<evidence type="ECO:0000313" key="2">
    <source>
        <dbReference type="Proteomes" id="UP000262621"/>
    </source>
</evidence>
<organism evidence="1 2">
    <name type="scientific">Micromonospora craniellae</name>
    <dbReference type="NCBI Taxonomy" id="2294034"/>
    <lineage>
        <taxon>Bacteria</taxon>
        <taxon>Bacillati</taxon>
        <taxon>Actinomycetota</taxon>
        <taxon>Actinomycetes</taxon>
        <taxon>Micromonosporales</taxon>
        <taxon>Micromonosporaceae</taxon>
        <taxon>Micromonospora</taxon>
    </lineage>
</organism>
<keyword evidence="1" id="KW-0378">Hydrolase</keyword>
<protein>
    <submittedName>
        <fullName evidence="1">Endonuclease</fullName>
    </submittedName>
</protein>
<name>A0A372FQZ6_9ACTN</name>
<keyword evidence="1" id="KW-0255">Endonuclease</keyword>
<accession>A0A372FQZ6</accession>
<keyword evidence="1" id="KW-0540">Nuclease</keyword>
<dbReference type="GO" id="GO:0004519">
    <property type="term" value="F:endonuclease activity"/>
    <property type="evidence" value="ECO:0007669"/>
    <property type="project" value="UniProtKB-KW"/>
</dbReference>
<dbReference type="RefSeq" id="WP_117231150.1">
    <property type="nucleotide sequence ID" value="NZ_CP061725.1"/>
</dbReference>
<reference evidence="1 2" key="1">
    <citation type="submission" date="2018-08" db="EMBL/GenBank/DDBJ databases">
        <title>Verrucosispora craniellae sp. nov., isolated from a marine sponge in the South China Sea.</title>
        <authorList>
            <person name="Li L."/>
            <person name="Lin H.W."/>
        </authorList>
    </citation>
    <scope>NUCLEOTIDE SEQUENCE [LARGE SCALE GENOMIC DNA]</scope>
    <source>
        <strain evidence="1 2">LHW63014</strain>
    </source>
</reference>
<dbReference type="Gene3D" id="3.60.10.10">
    <property type="entry name" value="Endonuclease/exonuclease/phosphatase"/>
    <property type="match status" value="1"/>
</dbReference>
<dbReference type="AlphaFoldDB" id="A0A372FQZ6"/>